<evidence type="ECO:0000313" key="3">
    <source>
        <dbReference type="Proteomes" id="UP000231987"/>
    </source>
</evidence>
<accession>A0A2J0YU17</accession>
<dbReference type="InterPro" id="IPR029058">
    <property type="entry name" value="AB_hydrolase_fold"/>
</dbReference>
<dbReference type="InterPro" id="IPR050266">
    <property type="entry name" value="AB_hydrolase_sf"/>
</dbReference>
<feature type="domain" description="AB hydrolase-1" evidence="1">
    <location>
        <begin position="25"/>
        <end position="249"/>
    </location>
</feature>
<proteinExistence type="predicted"/>
<dbReference type="InterPro" id="IPR000073">
    <property type="entry name" value="AB_hydrolase_1"/>
</dbReference>
<dbReference type="InterPro" id="IPR026968">
    <property type="entry name" value="PcaD/CatD"/>
</dbReference>
<reference evidence="2 3" key="1">
    <citation type="submission" date="2017-06" db="EMBL/GenBank/DDBJ databases">
        <title>Ensifer strains isolated from leguminous trees and herbs display diverse denitrification phenotypes with some acting as strong N2O sinks.</title>
        <authorList>
            <person name="Woliy K."/>
            <person name="Mania D."/>
            <person name="Bakken L.R."/>
            <person name="Frostegard A."/>
        </authorList>
    </citation>
    <scope>NUCLEOTIDE SEQUENCE [LARGE SCALE GENOMIC DNA]</scope>
    <source>
        <strain evidence="2 3">AC50a</strain>
    </source>
</reference>
<dbReference type="EMBL" id="NJGD01000026">
    <property type="protein sequence ID" value="PJR09892.1"/>
    <property type="molecule type" value="Genomic_DNA"/>
</dbReference>
<dbReference type="Pfam" id="PF12697">
    <property type="entry name" value="Abhydrolase_6"/>
    <property type="match status" value="1"/>
</dbReference>
<dbReference type="RefSeq" id="WP_100674701.1">
    <property type="nucleotide sequence ID" value="NZ_NJGD01000026.1"/>
</dbReference>
<comment type="caution">
    <text evidence="2">The sequence shown here is derived from an EMBL/GenBank/DDBJ whole genome shotgun (WGS) entry which is preliminary data.</text>
</comment>
<dbReference type="Proteomes" id="UP000231987">
    <property type="component" value="Unassembled WGS sequence"/>
</dbReference>
<dbReference type="SUPFAM" id="SSF53474">
    <property type="entry name" value="alpha/beta-Hydrolases"/>
    <property type="match status" value="1"/>
</dbReference>
<gene>
    <name evidence="2" type="primary">pcaD</name>
    <name evidence="2" type="ORF">CEJ86_30225</name>
</gene>
<evidence type="ECO:0000259" key="1">
    <source>
        <dbReference type="Pfam" id="PF12697"/>
    </source>
</evidence>
<dbReference type="Gene3D" id="3.40.50.1820">
    <property type="entry name" value="alpha/beta hydrolase"/>
    <property type="match status" value="1"/>
</dbReference>
<protein>
    <submittedName>
        <fullName evidence="2">3-oxoadipate enol-lactonase</fullName>
    </submittedName>
</protein>
<name>A0A2J0YU17_RHIML</name>
<dbReference type="GO" id="GO:0042952">
    <property type="term" value="P:beta-ketoadipate pathway"/>
    <property type="evidence" value="ECO:0007669"/>
    <property type="project" value="InterPro"/>
</dbReference>
<dbReference type="AlphaFoldDB" id="A0A2J0YU17"/>
<dbReference type="NCBIfam" id="TIGR02427">
    <property type="entry name" value="protocat_pcaD"/>
    <property type="match status" value="1"/>
</dbReference>
<evidence type="ECO:0000313" key="2">
    <source>
        <dbReference type="EMBL" id="PJR09892.1"/>
    </source>
</evidence>
<organism evidence="2 3">
    <name type="scientific">Rhizobium meliloti</name>
    <name type="common">Ensifer meliloti</name>
    <name type="synonym">Sinorhizobium meliloti</name>
    <dbReference type="NCBI Taxonomy" id="382"/>
    <lineage>
        <taxon>Bacteria</taxon>
        <taxon>Pseudomonadati</taxon>
        <taxon>Pseudomonadota</taxon>
        <taxon>Alphaproteobacteria</taxon>
        <taxon>Hyphomicrobiales</taxon>
        <taxon>Rhizobiaceae</taxon>
        <taxon>Sinorhizobium/Ensifer group</taxon>
        <taxon>Sinorhizobium</taxon>
    </lineage>
</organism>
<sequence length="270" mass="29201">MQFATVNNVILHHQLIGGPAGRPVIVFANSLGTDFRIWHDVVVRLAGDFPIVTYDKRGHGLSDLGQVPYSIDDHVLDLAGLLDLLNVKDAIICGLSVGGMIAQGLQAKRPDLVKALILCDTAHKIGTAEMWNARIESVETNGIESLADSVLERWFTPAFRRPENAVYHGYRTMLTRQSAVGYAATCAALRDADLTQSAKRISVPTFCAVGDQDGSTPPEVVLAMAKLIPGARYEVIKDAGHIPCVEQPEILTEMIRAFIANLPAGDEPHG</sequence>
<dbReference type="PRINTS" id="PR00111">
    <property type="entry name" value="ABHYDROLASE"/>
</dbReference>
<dbReference type="PANTHER" id="PTHR43798">
    <property type="entry name" value="MONOACYLGLYCEROL LIPASE"/>
    <property type="match status" value="1"/>
</dbReference>
<dbReference type="GO" id="GO:0047570">
    <property type="term" value="F:3-oxoadipate enol-lactonase activity"/>
    <property type="evidence" value="ECO:0007669"/>
    <property type="project" value="InterPro"/>
</dbReference>